<accession>A0A835SNP0</accession>
<evidence type="ECO:0008006" key="3">
    <source>
        <dbReference type="Google" id="ProtNLM"/>
    </source>
</evidence>
<proteinExistence type="predicted"/>
<protein>
    <recommendedName>
        <fullName evidence="3">Flagellar associated protein</fullName>
    </recommendedName>
</protein>
<evidence type="ECO:0000313" key="1">
    <source>
        <dbReference type="EMBL" id="KAG2423755.1"/>
    </source>
</evidence>
<dbReference type="Proteomes" id="UP000650467">
    <property type="component" value="Unassembled WGS sequence"/>
</dbReference>
<dbReference type="PANTHER" id="PTHR38666:SF2">
    <property type="entry name" value="FLAGELLAR ASSOCIATED PROTEIN"/>
    <property type="match status" value="1"/>
</dbReference>
<dbReference type="InterPro" id="IPR021610">
    <property type="entry name" value="DUF3228"/>
</dbReference>
<dbReference type="EMBL" id="JAEHOC010000074">
    <property type="protein sequence ID" value="KAG2423755.1"/>
    <property type="molecule type" value="Genomic_DNA"/>
</dbReference>
<comment type="caution">
    <text evidence="1">The sequence shown here is derived from an EMBL/GenBank/DDBJ whole genome shotgun (WGS) entry which is preliminary data.</text>
</comment>
<name>A0A835SNP0_CHLIN</name>
<reference evidence="1" key="1">
    <citation type="journal article" date="2020" name="bioRxiv">
        <title>Comparative genomics of Chlamydomonas.</title>
        <authorList>
            <person name="Craig R.J."/>
            <person name="Hasan A.R."/>
            <person name="Ness R.W."/>
            <person name="Keightley P.D."/>
        </authorList>
    </citation>
    <scope>NUCLEOTIDE SEQUENCE</scope>
    <source>
        <strain evidence="1">SAG 7.73</strain>
    </source>
</reference>
<dbReference type="AlphaFoldDB" id="A0A835SNP0"/>
<dbReference type="OrthoDB" id="415460at2759"/>
<keyword evidence="2" id="KW-1185">Reference proteome</keyword>
<dbReference type="Pfam" id="PF11539">
    <property type="entry name" value="DUF3228"/>
    <property type="match status" value="1"/>
</dbReference>
<sequence>MADKLITSKTFFLDNFALRQWDDPNYGGTRISFDKAEFVKRIQDEFDKGSPLVDGYAPFCKHVFVPNFVGARLGALTITDANRGLLRSGYTKRRPEEMAVLTRWFCSADVEVPEAKFLDIILYSREQLVKEYDAMPTKAGAGEELPGSPWGIISVKAQDEPFETPMQPITMLRNALGREEGGSGVPLDKAKYADSVAYWEDHATIVDGAKPNGE</sequence>
<gene>
    <name evidence="1" type="ORF">HXX76_015031</name>
</gene>
<organism evidence="1 2">
    <name type="scientific">Chlamydomonas incerta</name>
    <dbReference type="NCBI Taxonomy" id="51695"/>
    <lineage>
        <taxon>Eukaryota</taxon>
        <taxon>Viridiplantae</taxon>
        <taxon>Chlorophyta</taxon>
        <taxon>core chlorophytes</taxon>
        <taxon>Chlorophyceae</taxon>
        <taxon>CS clade</taxon>
        <taxon>Chlamydomonadales</taxon>
        <taxon>Chlamydomonadaceae</taxon>
        <taxon>Chlamydomonas</taxon>
    </lineage>
</organism>
<dbReference type="Gene3D" id="3.30.2310.50">
    <property type="entry name" value="Protein of unknown function (DUF3228), domain 1"/>
    <property type="match status" value="2"/>
</dbReference>
<dbReference type="PANTHER" id="PTHR38666">
    <property type="match status" value="1"/>
</dbReference>
<evidence type="ECO:0000313" key="2">
    <source>
        <dbReference type="Proteomes" id="UP000650467"/>
    </source>
</evidence>